<dbReference type="InterPro" id="IPR016040">
    <property type="entry name" value="NAD(P)-bd_dom"/>
</dbReference>
<dbReference type="InterPro" id="IPR036291">
    <property type="entry name" value="NAD(P)-bd_dom_sf"/>
</dbReference>
<feature type="domain" description="NAD(P)-binding" evidence="1">
    <location>
        <begin position="17"/>
        <end position="133"/>
    </location>
</feature>
<proteinExistence type="predicted"/>
<dbReference type="PANTHER" id="PTHR14097">
    <property type="entry name" value="OXIDOREDUCTASE HTATIP2"/>
    <property type="match status" value="1"/>
</dbReference>
<evidence type="ECO:0000313" key="3">
    <source>
        <dbReference type="Proteomes" id="UP000234881"/>
    </source>
</evidence>
<evidence type="ECO:0000313" key="2">
    <source>
        <dbReference type="EMBL" id="PLW75636.1"/>
    </source>
</evidence>
<dbReference type="AlphaFoldDB" id="A0A2N5XM69"/>
<dbReference type="Gene3D" id="3.40.50.720">
    <property type="entry name" value="NAD(P)-binding Rossmann-like Domain"/>
    <property type="match status" value="1"/>
</dbReference>
<accession>A0A2N5XM69</accession>
<evidence type="ECO:0000259" key="1">
    <source>
        <dbReference type="Pfam" id="PF13460"/>
    </source>
</evidence>
<dbReference type="PANTHER" id="PTHR14097:SF7">
    <property type="entry name" value="OXIDOREDUCTASE HTATIP2"/>
    <property type="match status" value="1"/>
</dbReference>
<reference evidence="2 3" key="1">
    <citation type="submission" date="2018-01" db="EMBL/GenBank/DDBJ databases">
        <title>The draft genome sequence of Cohaesibacter sp. H1304.</title>
        <authorList>
            <person name="Wang N.-N."/>
            <person name="Du Z.-J."/>
        </authorList>
    </citation>
    <scope>NUCLEOTIDE SEQUENCE [LARGE SCALE GENOMIC DNA]</scope>
    <source>
        <strain evidence="2 3">H1304</strain>
    </source>
</reference>
<keyword evidence="3" id="KW-1185">Reference proteome</keyword>
<name>A0A2N5XM69_9HYPH</name>
<dbReference type="RefSeq" id="WP_101535338.1">
    <property type="nucleotide sequence ID" value="NZ_PKUQ01000047.1"/>
</dbReference>
<gene>
    <name evidence="2" type="ORF">C0081_18475</name>
</gene>
<dbReference type="Proteomes" id="UP000234881">
    <property type="component" value="Unassembled WGS sequence"/>
</dbReference>
<organism evidence="2 3">
    <name type="scientific">Cohaesibacter celericrescens</name>
    <dbReference type="NCBI Taxonomy" id="2067669"/>
    <lineage>
        <taxon>Bacteria</taxon>
        <taxon>Pseudomonadati</taxon>
        <taxon>Pseudomonadota</taxon>
        <taxon>Alphaproteobacteria</taxon>
        <taxon>Hyphomicrobiales</taxon>
        <taxon>Cohaesibacteraceae</taxon>
    </lineage>
</organism>
<dbReference type="SUPFAM" id="SSF51735">
    <property type="entry name" value="NAD(P)-binding Rossmann-fold domains"/>
    <property type="match status" value="1"/>
</dbReference>
<dbReference type="OrthoDB" id="9798632at2"/>
<dbReference type="Pfam" id="PF13460">
    <property type="entry name" value="NAD_binding_10"/>
    <property type="match status" value="1"/>
</dbReference>
<comment type="caution">
    <text evidence="2">The sequence shown here is derived from an EMBL/GenBank/DDBJ whole genome shotgun (WGS) entry which is preliminary data.</text>
</comment>
<dbReference type="EMBL" id="PKUQ01000047">
    <property type="protein sequence ID" value="PLW75636.1"/>
    <property type="molecule type" value="Genomic_DNA"/>
</dbReference>
<protein>
    <recommendedName>
        <fullName evidence="1">NAD(P)-binding domain-containing protein</fullName>
    </recommendedName>
</protein>
<sequence length="232" mass="25203">MPNQTNKASLKSIVMIGATGAVGTQALKRLVELDDVGKITLLVRSLSAVESDKITQHVVDVLDPETYQTHLHGHDIGISTFGVGEPSKISKEDFLKIDKDAVLAFATNCKNQGVEHFQSLGSVGVDSKSSQYYLKAKGELEDGIVALGFSRVSLFHPSMILTPNNRYGLSQGLTLALWPLLTPLLIGPLRKLRGIKVERLGRAIANNLVKTGRGVEVLEWDAFEALNEAPLY</sequence>